<gene>
    <name evidence="1" type="ORF">DPMN_175470</name>
</gene>
<reference evidence="1" key="1">
    <citation type="journal article" date="2019" name="bioRxiv">
        <title>The Genome of the Zebra Mussel, Dreissena polymorpha: A Resource for Invasive Species Research.</title>
        <authorList>
            <person name="McCartney M.A."/>
            <person name="Auch B."/>
            <person name="Kono T."/>
            <person name="Mallez S."/>
            <person name="Zhang Y."/>
            <person name="Obille A."/>
            <person name="Becker A."/>
            <person name="Abrahante J.E."/>
            <person name="Garbe J."/>
            <person name="Badalamenti J.P."/>
            <person name="Herman A."/>
            <person name="Mangelson H."/>
            <person name="Liachko I."/>
            <person name="Sullivan S."/>
            <person name="Sone E.D."/>
            <person name="Koren S."/>
            <person name="Silverstein K.A.T."/>
            <person name="Beckman K.B."/>
            <person name="Gohl D.M."/>
        </authorList>
    </citation>
    <scope>NUCLEOTIDE SEQUENCE</scope>
    <source>
        <strain evidence="1">Duluth1</strain>
        <tissue evidence="1">Whole animal</tissue>
    </source>
</reference>
<name>A0A9D4E584_DREPO</name>
<accession>A0A9D4E584</accession>
<comment type="caution">
    <text evidence="1">The sequence shown here is derived from an EMBL/GenBank/DDBJ whole genome shotgun (WGS) entry which is preliminary data.</text>
</comment>
<protein>
    <submittedName>
        <fullName evidence="1">Uncharacterized protein</fullName>
    </submittedName>
</protein>
<organism evidence="1 2">
    <name type="scientific">Dreissena polymorpha</name>
    <name type="common">Zebra mussel</name>
    <name type="synonym">Mytilus polymorpha</name>
    <dbReference type="NCBI Taxonomy" id="45954"/>
    <lineage>
        <taxon>Eukaryota</taxon>
        <taxon>Metazoa</taxon>
        <taxon>Spiralia</taxon>
        <taxon>Lophotrochozoa</taxon>
        <taxon>Mollusca</taxon>
        <taxon>Bivalvia</taxon>
        <taxon>Autobranchia</taxon>
        <taxon>Heteroconchia</taxon>
        <taxon>Euheterodonta</taxon>
        <taxon>Imparidentia</taxon>
        <taxon>Neoheterodontei</taxon>
        <taxon>Myida</taxon>
        <taxon>Dreissenoidea</taxon>
        <taxon>Dreissenidae</taxon>
        <taxon>Dreissena</taxon>
    </lineage>
</organism>
<evidence type="ECO:0000313" key="1">
    <source>
        <dbReference type="EMBL" id="KAH3774099.1"/>
    </source>
</evidence>
<dbReference type="EMBL" id="JAIWYP010000009">
    <property type="protein sequence ID" value="KAH3774099.1"/>
    <property type="molecule type" value="Genomic_DNA"/>
</dbReference>
<dbReference type="Proteomes" id="UP000828390">
    <property type="component" value="Unassembled WGS sequence"/>
</dbReference>
<sequence>MLIQCLFLEIVEDLTTGLAARLNAAREPRTSHLRENGAVHFAHLQHRCDEPDMVEGDRCELAAPLSGDADATQ</sequence>
<keyword evidence="2" id="KW-1185">Reference proteome</keyword>
<evidence type="ECO:0000313" key="2">
    <source>
        <dbReference type="Proteomes" id="UP000828390"/>
    </source>
</evidence>
<reference evidence="1" key="2">
    <citation type="submission" date="2020-11" db="EMBL/GenBank/DDBJ databases">
        <authorList>
            <person name="McCartney M.A."/>
            <person name="Auch B."/>
            <person name="Kono T."/>
            <person name="Mallez S."/>
            <person name="Becker A."/>
            <person name="Gohl D.M."/>
            <person name="Silverstein K.A.T."/>
            <person name="Koren S."/>
            <person name="Bechman K.B."/>
            <person name="Herman A."/>
            <person name="Abrahante J.E."/>
            <person name="Garbe J."/>
        </authorList>
    </citation>
    <scope>NUCLEOTIDE SEQUENCE</scope>
    <source>
        <strain evidence="1">Duluth1</strain>
        <tissue evidence="1">Whole animal</tissue>
    </source>
</reference>
<proteinExistence type="predicted"/>
<dbReference type="AlphaFoldDB" id="A0A9D4E584"/>